<feature type="site" description="Transition state stabilizer" evidence="7">
    <location>
        <position position="259"/>
    </location>
</feature>
<evidence type="ECO:0000313" key="12">
    <source>
        <dbReference type="Proteomes" id="UP000703269"/>
    </source>
</evidence>
<reference evidence="11 12" key="1">
    <citation type="submission" date="2021-08" db="EMBL/GenBank/DDBJ databases">
        <title>Draft Genome Sequence of Phanerochaete sordida strain YK-624.</title>
        <authorList>
            <person name="Mori T."/>
            <person name="Dohra H."/>
            <person name="Suzuki T."/>
            <person name="Kawagishi H."/>
            <person name="Hirai H."/>
        </authorList>
    </citation>
    <scope>NUCLEOTIDE SEQUENCE [LARGE SCALE GENOMIC DNA]</scope>
    <source>
        <strain evidence="11 12">YK-624</strain>
    </source>
</reference>
<gene>
    <name evidence="11" type="ORF">PsYK624_068780</name>
</gene>
<dbReference type="OrthoDB" id="498125at2759"/>
<feature type="active site" description="Proton acceptor" evidence="5">
    <location>
        <position position="362"/>
    </location>
</feature>
<keyword evidence="12" id="KW-1185">Reference proteome</keyword>
<dbReference type="InterPro" id="IPR036691">
    <property type="entry name" value="Endo/exonu/phosph_ase_sf"/>
</dbReference>
<evidence type="ECO:0000256" key="9">
    <source>
        <dbReference type="SAM" id="MobiDB-lite"/>
    </source>
</evidence>
<dbReference type="AlphaFoldDB" id="A0A9P3GAD6"/>
<dbReference type="EMBL" id="BPQB01000018">
    <property type="protein sequence ID" value="GJE90734.1"/>
    <property type="molecule type" value="Genomic_DNA"/>
</dbReference>
<dbReference type="NCBIfam" id="TIGR00195">
    <property type="entry name" value="exoDNase_III"/>
    <property type="match status" value="1"/>
</dbReference>
<dbReference type="PANTHER" id="PTHR22748">
    <property type="entry name" value="AP ENDONUCLEASE"/>
    <property type="match status" value="1"/>
</dbReference>
<evidence type="ECO:0000259" key="10">
    <source>
        <dbReference type="Pfam" id="PF03372"/>
    </source>
</evidence>
<feature type="active site" description="Proton donor/acceptor" evidence="5">
    <location>
        <position position="257"/>
    </location>
</feature>
<comment type="caution">
    <text evidence="11">The sequence shown here is derived from an EMBL/GenBank/DDBJ whole genome shotgun (WGS) entry which is preliminary data.</text>
</comment>
<feature type="site" description="Important for catalytic activity" evidence="7">
    <location>
        <position position="335"/>
    </location>
</feature>
<feature type="binding site" evidence="6">
    <location>
        <position position="257"/>
    </location>
    <ligand>
        <name>Mg(2+)</name>
        <dbReference type="ChEBI" id="CHEBI:18420"/>
        <label>1</label>
    </ligand>
</feature>
<dbReference type="PANTHER" id="PTHR22748:SF6">
    <property type="entry name" value="DNA-(APURINIC OR APYRIMIDINIC SITE) ENDONUCLEASE"/>
    <property type="match status" value="1"/>
</dbReference>
<comment type="cofactor">
    <cofactor evidence="6 8">
        <name>Mg(2+)</name>
        <dbReference type="ChEBI" id="CHEBI:18420"/>
    </cofactor>
    <cofactor evidence="6 8">
        <name>Mn(2+)</name>
        <dbReference type="ChEBI" id="CHEBI:29035"/>
    </cofactor>
    <text evidence="6 8">Probably binds two magnesium or manganese ions per subunit.</text>
</comment>
<feature type="binding site" evidence="6">
    <location>
        <position position="259"/>
    </location>
    <ligand>
        <name>Mg(2+)</name>
        <dbReference type="ChEBI" id="CHEBI:18420"/>
        <label>1</label>
    </ligand>
</feature>
<evidence type="ECO:0000256" key="3">
    <source>
        <dbReference type="ARBA" id="ARBA00022801"/>
    </source>
</evidence>
<feature type="binding site" evidence="6">
    <location>
        <position position="116"/>
    </location>
    <ligand>
        <name>Mg(2+)</name>
        <dbReference type="ChEBI" id="CHEBI:18420"/>
        <label>1</label>
    </ligand>
</feature>
<evidence type="ECO:0000256" key="4">
    <source>
        <dbReference type="ARBA" id="ARBA00022842"/>
    </source>
</evidence>
<name>A0A9P3GAD6_9APHY</name>
<evidence type="ECO:0000256" key="1">
    <source>
        <dbReference type="ARBA" id="ARBA00007092"/>
    </source>
</evidence>
<dbReference type="InterPro" id="IPR005135">
    <property type="entry name" value="Endo/exonuclease/phosphatase"/>
</dbReference>
<keyword evidence="6" id="KW-0464">Manganese</keyword>
<dbReference type="GO" id="GO:0008081">
    <property type="term" value="F:phosphoric diester hydrolase activity"/>
    <property type="evidence" value="ECO:0007669"/>
    <property type="project" value="TreeGrafter"/>
</dbReference>
<keyword evidence="2 6" id="KW-0479">Metal-binding</keyword>
<dbReference type="GO" id="GO:0008311">
    <property type="term" value="F:double-stranded DNA 3'-5' DNA exonuclease activity"/>
    <property type="evidence" value="ECO:0007669"/>
    <property type="project" value="TreeGrafter"/>
</dbReference>
<feature type="site" description="Interaction with DNA substrate" evidence="7">
    <location>
        <position position="362"/>
    </location>
</feature>
<dbReference type="GO" id="GO:0006284">
    <property type="term" value="P:base-excision repair"/>
    <property type="evidence" value="ECO:0007669"/>
    <property type="project" value="TreeGrafter"/>
</dbReference>
<feature type="binding site" evidence="6">
    <location>
        <position position="144"/>
    </location>
    <ligand>
        <name>Mg(2+)</name>
        <dbReference type="ChEBI" id="CHEBI:18420"/>
        <label>1</label>
    </ligand>
</feature>
<keyword evidence="4 6" id="KW-0460">Magnesium</keyword>
<keyword evidence="3" id="KW-0378">Hydrolase</keyword>
<feature type="binding site" evidence="6">
    <location>
        <position position="362"/>
    </location>
    <ligand>
        <name>Mg(2+)</name>
        <dbReference type="ChEBI" id="CHEBI:18420"/>
        <label>1</label>
    </ligand>
</feature>
<organism evidence="11 12">
    <name type="scientific">Phanerochaete sordida</name>
    <dbReference type="NCBI Taxonomy" id="48140"/>
    <lineage>
        <taxon>Eukaryota</taxon>
        <taxon>Fungi</taxon>
        <taxon>Dikarya</taxon>
        <taxon>Basidiomycota</taxon>
        <taxon>Agaricomycotina</taxon>
        <taxon>Agaricomycetes</taxon>
        <taxon>Polyporales</taxon>
        <taxon>Phanerochaetaceae</taxon>
        <taxon>Phanerochaete</taxon>
    </lineage>
</organism>
<dbReference type="Pfam" id="PF03372">
    <property type="entry name" value="Exo_endo_phos"/>
    <property type="match status" value="1"/>
</dbReference>
<evidence type="ECO:0000313" key="11">
    <source>
        <dbReference type="EMBL" id="GJE90734.1"/>
    </source>
</evidence>
<dbReference type="GO" id="GO:0005634">
    <property type="term" value="C:nucleus"/>
    <property type="evidence" value="ECO:0007669"/>
    <property type="project" value="TreeGrafter"/>
</dbReference>
<dbReference type="GO" id="GO:0046872">
    <property type="term" value="F:metal ion binding"/>
    <property type="evidence" value="ECO:0007669"/>
    <property type="project" value="UniProtKB-KW"/>
</dbReference>
<dbReference type="CDD" id="cd09087">
    <property type="entry name" value="Ape1-like_AP-endo"/>
    <property type="match status" value="1"/>
</dbReference>
<evidence type="ECO:0000256" key="5">
    <source>
        <dbReference type="PIRSR" id="PIRSR604808-1"/>
    </source>
</evidence>
<feature type="active site" evidence="5">
    <location>
        <position position="218"/>
    </location>
</feature>
<dbReference type="SUPFAM" id="SSF56219">
    <property type="entry name" value="DNase I-like"/>
    <property type="match status" value="1"/>
</dbReference>
<accession>A0A9P3GAD6</accession>
<dbReference type="Proteomes" id="UP000703269">
    <property type="component" value="Unassembled WGS sequence"/>
</dbReference>
<keyword evidence="8" id="KW-0227">DNA damage</keyword>
<dbReference type="EC" id="3.1.-.-" evidence="8"/>
<dbReference type="InterPro" id="IPR004808">
    <property type="entry name" value="AP_endonuc_1"/>
</dbReference>
<evidence type="ECO:0000256" key="2">
    <source>
        <dbReference type="ARBA" id="ARBA00022723"/>
    </source>
</evidence>
<evidence type="ECO:0000256" key="8">
    <source>
        <dbReference type="RuleBase" id="RU362131"/>
    </source>
</evidence>
<dbReference type="GO" id="GO:0003906">
    <property type="term" value="F:DNA-(apurinic or apyrimidinic site) endonuclease activity"/>
    <property type="evidence" value="ECO:0007669"/>
    <property type="project" value="TreeGrafter"/>
</dbReference>
<feature type="domain" description="Endonuclease/exonuclease/phosphatase" evidence="10">
    <location>
        <begin position="113"/>
        <end position="362"/>
    </location>
</feature>
<feature type="region of interest" description="Disordered" evidence="9">
    <location>
        <begin position="1"/>
        <end position="97"/>
    </location>
</feature>
<evidence type="ECO:0000256" key="6">
    <source>
        <dbReference type="PIRSR" id="PIRSR604808-2"/>
    </source>
</evidence>
<dbReference type="PROSITE" id="PS51435">
    <property type="entry name" value="AP_NUCLEASE_F1_4"/>
    <property type="match status" value="1"/>
</dbReference>
<protein>
    <recommendedName>
        <fullName evidence="8">DNA-(apurinic or apyrimidinic site) endonuclease</fullName>
        <ecNumber evidence="8">3.1.-.-</ecNumber>
    </recommendedName>
</protein>
<sequence>MPPKRAASTKQKAAAKLEASDSDDASEEEKPVVSSTKAAVQKAAPKKRKAEDEEDEVESKPAAKSKKAKTETAAGSSKGGDGEDRAPNGQPTNKVIPVHVSFPPKNADSIRIATWNICGLAASSKKGFKYYVEAEDADVLILTETKVNDNPVDPALTKRYPHRYWSISAKKTYSGTAILSKIKPLSVDYTLPGHPDPNHVKGRIVTLEFENMYVVGTYVVNAGTGLKTMPEKKTWNEHFDAYIHALDAKKPVIWTGDINVAPTALDLANPKPNWNKTPGYTEEETSAFKRVLEPSADGRNKMIDVWRHLHPDLRHYTYFSYRFNCRSKGIGWRLDHFVLSERLLERVKMCEIRDEIYGASDHCPVVLEIEKQGDGL</sequence>
<keyword evidence="8" id="KW-0234">DNA repair</keyword>
<feature type="binding site" evidence="6">
    <location>
        <position position="361"/>
    </location>
    <ligand>
        <name>Mg(2+)</name>
        <dbReference type="ChEBI" id="CHEBI:18420"/>
        <label>1</label>
    </ligand>
</feature>
<proteinExistence type="inferred from homology"/>
<evidence type="ECO:0000256" key="7">
    <source>
        <dbReference type="PIRSR" id="PIRSR604808-3"/>
    </source>
</evidence>
<dbReference type="Gene3D" id="3.60.10.10">
    <property type="entry name" value="Endonuclease/exonuclease/phosphatase"/>
    <property type="match status" value="1"/>
</dbReference>
<comment type="similarity">
    <text evidence="1 8">Belongs to the DNA repair enzymes AP/ExoA family.</text>
</comment>
<dbReference type="NCBIfam" id="TIGR00633">
    <property type="entry name" value="xth"/>
    <property type="match status" value="1"/>
</dbReference>